<protein>
    <submittedName>
        <fullName evidence="1">Uncharacterized protein</fullName>
    </submittedName>
</protein>
<name>A0ACB0Y311_MELEN</name>
<organism evidence="1 2">
    <name type="scientific">Meloidogyne enterolobii</name>
    <name type="common">Root-knot nematode worm</name>
    <name type="synonym">Meloidogyne mayaguensis</name>
    <dbReference type="NCBI Taxonomy" id="390850"/>
    <lineage>
        <taxon>Eukaryota</taxon>
        <taxon>Metazoa</taxon>
        <taxon>Ecdysozoa</taxon>
        <taxon>Nematoda</taxon>
        <taxon>Chromadorea</taxon>
        <taxon>Rhabditida</taxon>
        <taxon>Tylenchina</taxon>
        <taxon>Tylenchomorpha</taxon>
        <taxon>Tylenchoidea</taxon>
        <taxon>Meloidogynidae</taxon>
        <taxon>Meloidogyninae</taxon>
        <taxon>Meloidogyne</taxon>
    </lineage>
</organism>
<reference evidence="1" key="1">
    <citation type="submission" date="2023-11" db="EMBL/GenBank/DDBJ databases">
        <authorList>
            <person name="Poullet M."/>
        </authorList>
    </citation>
    <scope>NUCLEOTIDE SEQUENCE</scope>
    <source>
        <strain evidence="1">E1834</strain>
    </source>
</reference>
<proteinExistence type="predicted"/>
<evidence type="ECO:0000313" key="1">
    <source>
        <dbReference type="EMBL" id="CAK5029054.1"/>
    </source>
</evidence>
<dbReference type="EMBL" id="CAVMJV010000005">
    <property type="protein sequence ID" value="CAK5029054.1"/>
    <property type="molecule type" value="Genomic_DNA"/>
</dbReference>
<dbReference type="Proteomes" id="UP001497535">
    <property type="component" value="Unassembled WGS sequence"/>
</dbReference>
<comment type="caution">
    <text evidence="1">The sequence shown here is derived from an EMBL/GenBank/DDBJ whole genome shotgun (WGS) entry which is preliminary data.</text>
</comment>
<accession>A0ACB0Y311</accession>
<evidence type="ECO:0000313" key="2">
    <source>
        <dbReference type="Proteomes" id="UP001497535"/>
    </source>
</evidence>
<sequence>MQEKGRGGACRRRRPTDRRPKDRKPTDRRPTDKRPTTIFLIFIQLCFHIGSLPMVSVEVLLLRRMPGMPITAIFGIGLSYEPRT</sequence>
<keyword evidence="2" id="KW-1185">Reference proteome</keyword>
<gene>
    <name evidence="1" type="ORF">MENTE1834_LOCUS6797</name>
</gene>